<dbReference type="InterPro" id="IPR036291">
    <property type="entry name" value="NAD(P)-bd_dom_sf"/>
</dbReference>
<dbReference type="PRINTS" id="PR00081">
    <property type="entry name" value="GDHRDH"/>
</dbReference>
<dbReference type="Pfam" id="PF00106">
    <property type="entry name" value="adh_short"/>
    <property type="match status" value="1"/>
</dbReference>
<dbReference type="GO" id="GO:0016491">
    <property type="term" value="F:oxidoreductase activity"/>
    <property type="evidence" value="ECO:0007669"/>
    <property type="project" value="UniProtKB-KW"/>
</dbReference>
<dbReference type="InterPro" id="IPR020904">
    <property type="entry name" value="Sc_DH/Rdtase_CS"/>
</dbReference>
<feature type="compositionally biased region" description="Low complexity" evidence="3">
    <location>
        <begin position="207"/>
        <end position="221"/>
    </location>
</feature>
<dbReference type="RefSeq" id="WP_110480935.1">
    <property type="nucleotide sequence ID" value="NZ_CP024988.1"/>
</dbReference>
<evidence type="ECO:0000256" key="3">
    <source>
        <dbReference type="SAM" id="MobiDB-lite"/>
    </source>
</evidence>
<evidence type="ECO:0000256" key="1">
    <source>
        <dbReference type="ARBA" id="ARBA00006484"/>
    </source>
</evidence>
<dbReference type="PANTHER" id="PTHR44196:SF1">
    <property type="entry name" value="DEHYDROGENASE_REDUCTASE SDR FAMILY MEMBER 7B"/>
    <property type="match status" value="1"/>
</dbReference>
<dbReference type="PANTHER" id="PTHR44196">
    <property type="entry name" value="DEHYDROGENASE/REDUCTASE SDR FAMILY MEMBER 7B"/>
    <property type="match status" value="1"/>
</dbReference>
<dbReference type="OrthoDB" id="9797538at2"/>
<dbReference type="Proteomes" id="UP000247696">
    <property type="component" value="Chromosome"/>
</dbReference>
<dbReference type="GO" id="GO:0016020">
    <property type="term" value="C:membrane"/>
    <property type="evidence" value="ECO:0007669"/>
    <property type="project" value="TreeGrafter"/>
</dbReference>
<dbReference type="SUPFAM" id="SSF51735">
    <property type="entry name" value="NAD(P)-binding Rossmann-fold domains"/>
    <property type="match status" value="1"/>
</dbReference>
<evidence type="ECO:0000313" key="5">
    <source>
        <dbReference type="Proteomes" id="UP000247696"/>
    </source>
</evidence>
<dbReference type="PROSITE" id="PS00061">
    <property type="entry name" value="ADH_SHORT"/>
    <property type="match status" value="1"/>
</dbReference>
<reference evidence="5" key="1">
    <citation type="submission" date="2017-11" db="EMBL/GenBank/DDBJ databases">
        <title>Otitis media/interna in a cat caused by the recently described species Corynebacterium provencense.</title>
        <authorList>
            <person name="Kittl S."/>
            <person name="Brodard I."/>
            <person name="Rychener L."/>
            <person name="Jores J."/>
            <person name="Roosje P."/>
            <person name="Gobeli Brawand S."/>
        </authorList>
    </citation>
    <scope>NUCLEOTIDE SEQUENCE [LARGE SCALE GENOMIC DNA]</scope>
    <source>
        <strain evidence="5">17KM38</strain>
    </source>
</reference>
<dbReference type="NCBIfam" id="NF006099">
    <property type="entry name" value="PRK08251.1"/>
    <property type="match status" value="1"/>
</dbReference>
<evidence type="ECO:0000313" key="4">
    <source>
        <dbReference type="EMBL" id="AWT25199.1"/>
    </source>
</evidence>
<dbReference type="KEGG" id="cpre:Csp1_03750"/>
<protein>
    <submittedName>
        <fullName evidence="4">Putative oxidoreductase</fullName>
        <ecNumber evidence="4">1.-.-.-</ecNumber>
    </submittedName>
</protein>
<accession>A0A2Z3YN98</accession>
<evidence type="ECO:0000256" key="2">
    <source>
        <dbReference type="ARBA" id="ARBA00023002"/>
    </source>
</evidence>
<dbReference type="InterPro" id="IPR002347">
    <property type="entry name" value="SDR_fam"/>
</dbReference>
<feature type="region of interest" description="Disordered" evidence="3">
    <location>
        <begin position="203"/>
        <end position="229"/>
    </location>
</feature>
<dbReference type="EMBL" id="CP024988">
    <property type="protein sequence ID" value="AWT25199.1"/>
    <property type="molecule type" value="Genomic_DNA"/>
</dbReference>
<organism evidence="4 5">
    <name type="scientific">Corynebacterium provencense</name>
    <dbReference type="NCBI Taxonomy" id="1737425"/>
    <lineage>
        <taxon>Bacteria</taxon>
        <taxon>Bacillati</taxon>
        <taxon>Actinomycetota</taxon>
        <taxon>Actinomycetes</taxon>
        <taxon>Mycobacteriales</taxon>
        <taxon>Corynebacteriaceae</taxon>
        <taxon>Corynebacterium</taxon>
    </lineage>
</organism>
<keyword evidence="2 4" id="KW-0560">Oxidoreductase</keyword>
<comment type="similarity">
    <text evidence="1">Belongs to the short-chain dehydrogenases/reductases (SDR) family.</text>
</comment>
<dbReference type="AlphaFoldDB" id="A0A2Z3YN98"/>
<dbReference type="STRING" id="1737425.GCA_900049755_02264"/>
<name>A0A2Z3YN98_9CORY</name>
<proteinExistence type="inferred from homology"/>
<dbReference type="EC" id="1.-.-.-" evidence="4"/>
<gene>
    <name evidence="4" type="ORF">Csp1_03750</name>
</gene>
<keyword evidence="5" id="KW-1185">Reference proteome</keyword>
<sequence>MPTHVTFTTLITGASSGIGAEIARQSAALGHDLALCARRTDRLDALAAEITVSFPTVTVRSYALDVTDADAVRRVFRTADTDAGHLDRVVVNAGLGKGRKIGSGFPEANRETAVTNVLGALAQAEAATEIFREQGRGHLVLVSSVSAVRGNRGAVTTYGATKAFVANLGEGLQSEFLRSRLPVDVTVVLPGFIESEMTAGITGGASAGDSPAGDSPAGDSPAGRRRPPFMVSTQTGVRAIMTAVEKRRRRAFVPALPWRGVALLLRVAPLWLVSRLT</sequence>
<dbReference type="Gene3D" id="3.40.50.720">
    <property type="entry name" value="NAD(P)-binding Rossmann-like Domain"/>
    <property type="match status" value="1"/>
</dbReference>